<evidence type="ECO:0000313" key="1">
    <source>
        <dbReference type="EMBL" id="EES98808.1"/>
    </source>
</evidence>
<name>C6LYW9_GIAIB</name>
<dbReference type="OrthoDB" id="10298253at2759"/>
<accession>C6LYW9</accession>
<dbReference type="OMA" id="HLRYWIN"/>
<protein>
    <submittedName>
        <fullName evidence="1">Uncharacterized protein</fullName>
    </submittedName>
</protein>
<evidence type="ECO:0000313" key="2">
    <source>
        <dbReference type="Proteomes" id="UP000002488"/>
    </source>
</evidence>
<reference evidence="1 2" key="1">
    <citation type="journal article" date="2009" name="PLoS Pathog.">
        <title>Draft genome sequencing of giardia intestinalis assemblage B isolate GS: is human giardiasis caused by two different species?</title>
        <authorList>
            <person name="Franzen O."/>
            <person name="Jerlstrom-Hultqvist J."/>
            <person name="Castro E."/>
            <person name="Sherwood E."/>
            <person name="Ankarklev J."/>
            <person name="Reiner D.S."/>
            <person name="Palm D."/>
            <person name="Andersson J.O."/>
            <person name="Andersson B."/>
            <person name="Svard S.G."/>
        </authorList>
    </citation>
    <scope>NUCLEOTIDE SEQUENCE [LARGE SCALE GENOMIC DNA]</scope>
    <source>
        <strain evidence="2">ATCC 50581 / GS clone H7</strain>
    </source>
</reference>
<dbReference type="AlphaFoldDB" id="C6LYW9"/>
<sequence>MSKERRIFLNDQRSLAQIRCREMQQILEDDVSSDEEESKKRLASYPPISHDEATIIADELQTGDPNTCSLERLEYCMRHLRYWINMQDKYTLHLASNDNVVHAIIAYLELSYAHYKATLQSGGNTDLLLTVIYETSWLLSSLSYYSSTAERMLYQKYEVLLGILSDLKHTPASETLCIIILNITSSKQIRLTPLECATILRFFYKHLLTEYPDMFYQSQVVKQTQTLQDKLEISFISRYAMYIIGNLVYAMISYYETHFPLSYLQAGTDDDYHEFDFTDEGDVLSTCYFEGRLHHPYFCPTFIAELARVSGEDEIQIEEDFISQSFAQQTIFIFRAFSHIFELGVSIFMLIPPANGSFINRILYMLVALLEVHVTSCWSCNELAMAYNMTFVDKLFSLVTLRKKNLTSLVISTINKIIQSRSSYEELQLKERVVATCEDSFISTQVPSISSLLAGTSIYDIGGPLDAPSLPPLIEKIFMQLTPLSANFNIQISSHISSLLGYIVNRFLEAIYPNEHLFNQYIRITKGMPITKVSAALHSLIELLTSRDTTHLPDTWKNIYDMLIYFCRFGNAKKKTKDILIGFVTKLLETYPDTTEFFLAVGGEDFIVDNLDQPLFEKLAADLEILS</sequence>
<organism evidence="1 2">
    <name type="scientific">Giardia intestinalis (strain ATCC 50581 / GS clone H7)</name>
    <name type="common">Giardia lamblia</name>
    <dbReference type="NCBI Taxonomy" id="598745"/>
    <lineage>
        <taxon>Eukaryota</taxon>
        <taxon>Metamonada</taxon>
        <taxon>Diplomonadida</taxon>
        <taxon>Hexamitidae</taxon>
        <taxon>Giardiinae</taxon>
        <taxon>Giardia</taxon>
    </lineage>
</organism>
<dbReference type="Proteomes" id="UP000002488">
    <property type="component" value="Unassembled WGS sequence"/>
</dbReference>
<dbReference type="VEuPathDB" id="GiardiaDB:GL50581_3998"/>
<proteinExistence type="predicted"/>
<gene>
    <name evidence="1" type="ORF">GL50581_3998</name>
</gene>
<dbReference type="EMBL" id="ACGJ01002917">
    <property type="protein sequence ID" value="EES98808.1"/>
    <property type="molecule type" value="Genomic_DNA"/>
</dbReference>
<comment type="caution">
    <text evidence="1">The sequence shown here is derived from an EMBL/GenBank/DDBJ whole genome shotgun (WGS) entry which is preliminary data.</text>
</comment>